<dbReference type="CDD" id="cd17920">
    <property type="entry name" value="DEXHc_RecQ"/>
    <property type="match status" value="1"/>
</dbReference>
<dbReference type="InterPro" id="IPR004589">
    <property type="entry name" value="DNA_helicase_ATP-dep_RecQ"/>
</dbReference>
<dbReference type="SUPFAM" id="SSF52540">
    <property type="entry name" value="P-loop containing nucleoside triphosphate hydrolases"/>
    <property type="match status" value="1"/>
</dbReference>
<dbReference type="InterPro" id="IPR036390">
    <property type="entry name" value="WH_DNA-bd_sf"/>
</dbReference>
<dbReference type="SMART" id="SM00490">
    <property type="entry name" value="HELICc"/>
    <property type="match status" value="1"/>
</dbReference>
<accession>A0A2U1JJX1</accession>
<evidence type="ECO:0000256" key="11">
    <source>
        <dbReference type="ARBA" id="ARBA00023125"/>
    </source>
</evidence>
<dbReference type="GO" id="GO:0016787">
    <property type="term" value="F:hydrolase activity"/>
    <property type="evidence" value="ECO:0007669"/>
    <property type="project" value="UniProtKB-KW"/>
</dbReference>
<dbReference type="EMBL" id="QCZG01000073">
    <property type="protein sequence ID" value="PWA05289.1"/>
    <property type="molecule type" value="Genomic_DNA"/>
</dbReference>
<evidence type="ECO:0000256" key="2">
    <source>
        <dbReference type="ARBA" id="ARBA00001947"/>
    </source>
</evidence>
<dbReference type="GO" id="GO:0005524">
    <property type="term" value="F:ATP binding"/>
    <property type="evidence" value="ECO:0007669"/>
    <property type="project" value="UniProtKB-KW"/>
</dbReference>
<dbReference type="FunFam" id="3.40.50.300:FF:000296">
    <property type="entry name" value="ATP-dependent DNA helicase RecQ"/>
    <property type="match status" value="1"/>
</dbReference>
<dbReference type="Pfam" id="PF00271">
    <property type="entry name" value="Helicase_C"/>
    <property type="match status" value="1"/>
</dbReference>
<dbReference type="SMART" id="SM00487">
    <property type="entry name" value="DEXDc"/>
    <property type="match status" value="1"/>
</dbReference>
<keyword evidence="9" id="KW-0862">Zinc</keyword>
<dbReference type="InterPro" id="IPR029491">
    <property type="entry name" value="Helicase_HTH"/>
</dbReference>
<dbReference type="EC" id="5.6.2.4" evidence="16"/>
<dbReference type="InterPro" id="IPR044876">
    <property type="entry name" value="HRDC_dom_sf"/>
</dbReference>
<dbReference type="PROSITE" id="PS50967">
    <property type="entry name" value="HRDC"/>
    <property type="match status" value="1"/>
</dbReference>
<dbReference type="SMART" id="SM00956">
    <property type="entry name" value="RQC"/>
    <property type="match status" value="1"/>
</dbReference>
<dbReference type="InterPro" id="IPR011545">
    <property type="entry name" value="DEAD/DEAH_box_helicase_dom"/>
</dbReference>
<gene>
    <name evidence="20" type="primary">recQ</name>
    <name evidence="20" type="ORF">DCC39_18215</name>
</gene>
<evidence type="ECO:0000256" key="16">
    <source>
        <dbReference type="NCBIfam" id="TIGR01389"/>
    </source>
</evidence>
<dbReference type="GO" id="GO:0046872">
    <property type="term" value="F:metal ion binding"/>
    <property type="evidence" value="ECO:0007669"/>
    <property type="project" value="UniProtKB-KW"/>
</dbReference>
<dbReference type="Pfam" id="PF16124">
    <property type="entry name" value="RecQ_Zn_bind"/>
    <property type="match status" value="1"/>
</dbReference>
<dbReference type="InterPro" id="IPR010997">
    <property type="entry name" value="HRDC-like_sf"/>
</dbReference>
<dbReference type="InterPro" id="IPR027417">
    <property type="entry name" value="P-loop_NTPase"/>
</dbReference>
<dbReference type="FunFam" id="1.10.150.80:FF:000002">
    <property type="entry name" value="ATP-dependent DNA helicase RecQ"/>
    <property type="match status" value="1"/>
</dbReference>
<dbReference type="InterPro" id="IPR018982">
    <property type="entry name" value="RQC_domain"/>
</dbReference>
<dbReference type="GO" id="GO:0006260">
    <property type="term" value="P:DNA replication"/>
    <property type="evidence" value="ECO:0007669"/>
    <property type="project" value="InterPro"/>
</dbReference>
<evidence type="ECO:0000256" key="14">
    <source>
        <dbReference type="ARBA" id="ARBA00023235"/>
    </source>
</evidence>
<comment type="cofactor">
    <cofactor evidence="2">
        <name>Zn(2+)</name>
        <dbReference type="ChEBI" id="CHEBI:29105"/>
    </cofactor>
</comment>
<evidence type="ECO:0000256" key="7">
    <source>
        <dbReference type="ARBA" id="ARBA00022801"/>
    </source>
</evidence>
<dbReference type="InterPro" id="IPR001650">
    <property type="entry name" value="Helicase_C-like"/>
</dbReference>
<keyword evidence="12" id="KW-0233">DNA recombination</keyword>
<keyword evidence="8 20" id="KW-0347">Helicase</keyword>
<comment type="caution">
    <text evidence="20">The sequence shown here is derived from an EMBL/GenBank/DDBJ whole genome shotgun (WGS) entry which is preliminary data.</text>
</comment>
<dbReference type="InterPro" id="IPR002121">
    <property type="entry name" value="HRDC_dom"/>
</dbReference>
<dbReference type="CDD" id="cd18794">
    <property type="entry name" value="SF2_C_RecQ"/>
    <property type="match status" value="1"/>
</dbReference>
<dbReference type="AlphaFoldDB" id="A0A2U1JJX1"/>
<proteinExistence type="inferred from homology"/>
<comment type="catalytic activity">
    <reaction evidence="15">
        <text>Couples ATP hydrolysis with the unwinding of duplex DNA by translocating in the 3'-5' direction.</text>
        <dbReference type="EC" id="5.6.2.4"/>
    </reaction>
</comment>
<evidence type="ECO:0000256" key="9">
    <source>
        <dbReference type="ARBA" id="ARBA00022833"/>
    </source>
</evidence>
<keyword evidence="4" id="KW-0479">Metal-binding</keyword>
<protein>
    <recommendedName>
        <fullName evidence="16">DNA helicase RecQ</fullName>
        <ecNumber evidence="16">5.6.2.4</ecNumber>
    </recommendedName>
</protein>
<evidence type="ECO:0000259" key="17">
    <source>
        <dbReference type="PROSITE" id="PS50967"/>
    </source>
</evidence>
<evidence type="ECO:0000256" key="12">
    <source>
        <dbReference type="ARBA" id="ARBA00023172"/>
    </source>
</evidence>
<dbReference type="InterPro" id="IPR036388">
    <property type="entry name" value="WH-like_DNA-bd_sf"/>
</dbReference>
<feature type="domain" description="Helicase C-terminal" evidence="19">
    <location>
        <begin position="215"/>
        <end position="363"/>
    </location>
</feature>
<dbReference type="GO" id="GO:0006310">
    <property type="term" value="P:DNA recombination"/>
    <property type="evidence" value="ECO:0007669"/>
    <property type="project" value="UniProtKB-UniRule"/>
</dbReference>
<evidence type="ECO:0000256" key="13">
    <source>
        <dbReference type="ARBA" id="ARBA00023204"/>
    </source>
</evidence>
<dbReference type="GO" id="GO:0009378">
    <property type="term" value="F:four-way junction helicase activity"/>
    <property type="evidence" value="ECO:0007669"/>
    <property type="project" value="TreeGrafter"/>
</dbReference>
<name>A0A2U1JJX1_9BACI</name>
<dbReference type="GO" id="GO:0043138">
    <property type="term" value="F:3'-5' DNA helicase activity"/>
    <property type="evidence" value="ECO:0007669"/>
    <property type="project" value="UniProtKB-EC"/>
</dbReference>
<dbReference type="GO" id="GO:0043590">
    <property type="term" value="C:bacterial nucleoid"/>
    <property type="evidence" value="ECO:0007669"/>
    <property type="project" value="TreeGrafter"/>
</dbReference>
<dbReference type="Gene3D" id="1.10.10.10">
    <property type="entry name" value="Winged helix-like DNA-binding domain superfamily/Winged helix DNA-binding domain"/>
    <property type="match status" value="1"/>
</dbReference>
<dbReference type="PANTHER" id="PTHR13710:SF105">
    <property type="entry name" value="ATP-DEPENDENT DNA HELICASE Q1"/>
    <property type="match status" value="1"/>
</dbReference>
<dbReference type="GO" id="GO:0006281">
    <property type="term" value="P:DNA repair"/>
    <property type="evidence" value="ECO:0007669"/>
    <property type="project" value="UniProtKB-KW"/>
</dbReference>
<evidence type="ECO:0000313" key="21">
    <source>
        <dbReference type="Proteomes" id="UP000245998"/>
    </source>
</evidence>
<feature type="domain" description="HRDC" evidence="17">
    <location>
        <begin position="514"/>
        <end position="594"/>
    </location>
</feature>
<dbReference type="PROSITE" id="PS51192">
    <property type="entry name" value="HELICASE_ATP_BIND_1"/>
    <property type="match status" value="1"/>
</dbReference>
<evidence type="ECO:0000256" key="15">
    <source>
        <dbReference type="ARBA" id="ARBA00034617"/>
    </source>
</evidence>
<dbReference type="InterPro" id="IPR014001">
    <property type="entry name" value="Helicase_ATP-bd"/>
</dbReference>
<keyword evidence="21" id="KW-1185">Reference proteome</keyword>
<keyword evidence="7" id="KW-0378">Hydrolase</keyword>
<dbReference type="GO" id="GO:0030894">
    <property type="term" value="C:replisome"/>
    <property type="evidence" value="ECO:0007669"/>
    <property type="project" value="TreeGrafter"/>
</dbReference>
<evidence type="ECO:0000256" key="1">
    <source>
        <dbReference type="ARBA" id="ARBA00001946"/>
    </source>
</evidence>
<dbReference type="NCBIfam" id="TIGR00614">
    <property type="entry name" value="recQ_fam"/>
    <property type="match status" value="1"/>
</dbReference>
<comment type="similarity">
    <text evidence="3">Belongs to the helicase family. RecQ subfamily.</text>
</comment>
<dbReference type="RefSeq" id="WP_116556310.1">
    <property type="nucleotide sequence ID" value="NZ_QCZG01000073.1"/>
</dbReference>
<sequence>MLNEATRLLEKHFGYSSFRKGQEKIIECITKGKNTLAMMPTGGGKSICYQIPALLFPGVTLVISPLISLMKDQVDSLKSAGIPSTYINSTLTLSEVSNRISSARKGEYKLIYIAPERFESSSFVSLIQSLVISLVAFDEAHCISQWGHDFRPSYRSIVPILRQLSPKPVFVALTATATKEVSEEIQSLLSISESNTIVTGFGRSNLTFQVLKGENKQQFLLNYIKQHPEASGIIYASTRKETYELHAFLLKNNISVGRYHAGLSEEERANVQEQFLYDEISIIVATNAFGMGIDKSNVRFVIHSNMPRNIEAYYQEAGRAGRDGEPSECILLFSPRDIQLQKFLIEESSADDSRKAKEYQKLQSMIDYCHTEQCLQTFILDYFGDFHSENCGTCGNCNDDRETIDVTLEAQMVFSCIKRMDERFGATMVAQVLKGSKNKRIQQFQFSRLSTYGLMSSKTEKEIVELINYLTAEGYLGLTEGKYPVVFLKKKAYFVLKGETKVQKKSMYQSSSAITEDNELFQKLRQLRKKISSEEQIPPYIVFSDATLKEMSVKVPRDERAMLTIKGVGAAKFEKYGELFLNEIKTYATDNPTRENAPATQQKVYETNTETPSHLETYQLFKEGFDVKEISAKRQLAETTIQSHLFRAAQEGHPIDWQSFFTPDIEKLIMETKQTIDSEKLKPLKEALPDSIDYFTIRAVLMKNESLS</sequence>
<evidence type="ECO:0000256" key="3">
    <source>
        <dbReference type="ARBA" id="ARBA00005446"/>
    </source>
</evidence>
<keyword evidence="13" id="KW-0234">DNA repair</keyword>
<dbReference type="SUPFAM" id="SSF46785">
    <property type="entry name" value="Winged helix' DNA-binding domain"/>
    <property type="match status" value="1"/>
</dbReference>
<dbReference type="PROSITE" id="PS51194">
    <property type="entry name" value="HELICASE_CTER"/>
    <property type="match status" value="1"/>
</dbReference>
<dbReference type="InterPro" id="IPR032284">
    <property type="entry name" value="RecQ_Zn-bd"/>
</dbReference>
<dbReference type="SMART" id="SM00341">
    <property type="entry name" value="HRDC"/>
    <property type="match status" value="1"/>
</dbReference>
<dbReference type="GO" id="GO:0003677">
    <property type="term" value="F:DNA binding"/>
    <property type="evidence" value="ECO:0007669"/>
    <property type="project" value="UniProtKB-KW"/>
</dbReference>
<evidence type="ECO:0000256" key="4">
    <source>
        <dbReference type="ARBA" id="ARBA00022723"/>
    </source>
</evidence>
<keyword evidence="5" id="KW-0547">Nucleotide-binding</keyword>
<evidence type="ECO:0000256" key="8">
    <source>
        <dbReference type="ARBA" id="ARBA00022806"/>
    </source>
</evidence>
<keyword evidence="11" id="KW-0238">DNA-binding</keyword>
<feature type="domain" description="Helicase ATP-binding" evidence="18">
    <location>
        <begin position="26"/>
        <end position="195"/>
    </location>
</feature>
<dbReference type="NCBIfam" id="TIGR01389">
    <property type="entry name" value="recQ"/>
    <property type="match status" value="1"/>
</dbReference>
<dbReference type="Proteomes" id="UP000245998">
    <property type="component" value="Unassembled WGS sequence"/>
</dbReference>
<dbReference type="Pfam" id="PF14493">
    <property type="entry name" value="HTH_40"/>
    <property type="match status" value="1"/>
</dbReference>
<evidence type="ECO:0000259" key="18">
    <source>
        <dbReference type="PROSITE" id="PS51192"/>
    </source>
</evidence>
<keyword evidence="14" id="KW-0413">Isomerase</keyword>
<reference evidence="20 21" key="1">
    <citation type="submission" date="2018-04" db="EMBL/GenBank/DDBJ databases">
        <title>Camelliibacillus theae gen. nov., sp. nov., isolated from Pu'er tea.</title>
        <authorList>
            <person name="Niu L."/>
        </authorList>
    </citation>
    <scope>NUCLEOTIDE SEQUENCE [LARGE SCALE GENOMIC DNA]</scope>
    <source>
        <strain evidence="20 21">T8</strain>
    </source>
</reference>
<evidence type="ECO:0000256" key="6">
    <source>
        <dbReference type="ARBA" id="ARBA00022763"/>
    </source>
</evidence>
<dbReference type="InterPro" id="IPR006293">
    <property type="entry name" value="DNA_helicase_ATP-dep_RecQ_bac"/>
</dbReference>
<dbReference type="GO" id="GO:0009432">
    <property type="term" value="P:SOS response"/>
    <property type="evidence" value="ECO:0007669"/>
    <property type="project" value="UniProtKB-UniRule"/>
</dbReference>
<dbReference type="OrthoDB" id="9763310at2"/>
<evidence type="ECO:0000256" key="10">
    <source>
        <dbReference type="ARBA" id="ARBA00022840"/>
    </source>
</evidence>
<organism evidence="20 21">
    <name type="scientific">Pueribacillus theae</name>
    <dbReference type="NCBI Taxonomy" id="2171751"/>
    <lineage>
        <taxon>Bacteria</taxon>
        <taxon>Bacillati</taxon>
        <taxon>Bacillota</taxon>
        <taxon>Bacilli</taxon>
        <taxon>Bacillales</taxon>
        <taxon>Bacillaceae</taxon>
        <taxon>Pueribacillus</taxon>
    </lineage>
</organism>
<dbReference type="Pfam" id="PF09382">
    <property type="entry name" value="RQC"/>
    <property type="match status" value="1"/>
</dbReference>
<dbReference type="Pfam" id="PF00270">
    <property type="entry name" value="DEAD"/>
    <property type="match status" value="1"/>
</dbReference>
<evidence type="ECO:0000259" key="19">
    <source>
        <dbReference type="PROSITE" id="PS51194"/>
    </source>
</evidence>
<keyword evidence="6" id="KW-0227">DNA damage</keyword>
<comment type="cofactor">
    <cofactor evidence="1">
        <name>Mg(2+)</name>
        <dbReference type="ChEBI" id="CHEBI:18420"/>
    </cofactor>
</comment>
<keyword evidence="10" id="KW-0067">ATP-binding</keyword>
<dbReference type="SUPFAM" id="SSF47819">
    <property type="entry name" value="HRDC-like"/>
    <property type="match status" value="1"/>
</dbReference>
<dbReference type="PANTHER" id="PTHR13710">
    <property type="entry name" value="DNA HELICASE RECQ FAMILY MEMBER"/>
    <property type="match status" value="1"/>
</dbReference>
<dbReference type="GO" id="GO:0005737">
    <property type="term" value="C:cytoplasm"/>
    <property type="evidence" value="ECO:0007669"/>
    <property type="project" value="TreeGrafter"/>
</dbReference>
<dbReference type="Gene3D" id="3.40.50.300">
    <property type="entry name" value="P-loop containing nucleotide triphosphate hydrolases"/>
    <property type="match status" value="2"/>
</dbReference>
<evidence type="ECO:0000313" key="20">
    <source>
        <dbReference type="EMBL" id="PWA05289.1"/>
    </source>
</evidence>
<dbReference type="Pfam" id="PF00570">
    <property type="entry name" value="HRDC"/>
    <property type="match status" value="1"/>
</dbReference>
<dbReference type="Gene3D" id="1.10.150.80">
    <property type="entry name" value="HRDC domain"/>
    <property type="match status" value="1"/>
</dbReference>
<evidence type="ECO:0000256" key="5">
    <source>
        <dbReference type="ARBA" id="ARBA00022741"/>
    </source>
</evidence>